<sequence>MQNFKPPDRNQESLDFGASETGHTIVWPYYCGRDRFRCSRQSPYIYNSELSSKAVKRRHWAERACQSEHVPNTCKFVKKPGERTIGELCANGALMSGGSRIYSYGPTNEKA</sequence>
<organism evidence="1 2">
    <name type="scientific">Trichonephila clavipes</name>
    <name type="common">Golden silk orbweaver</name>
    <name type="synonym">Nephila clavipes</name>
    <dbReference type="NCBI Taxonomy" id="2585209"/>
    <lineage>
        <taxon>Eukaryota</taxon>
        <taxon>Metazoa</taxon>
        <taxon>Ecdysozoa</taxon>
        <taxon>Arthropoda</taxon>
        <taxon>Chelicerata</taxon>
        <taxon>Arachnida</taxon>
        <taxon>Araneae</taxon>
        <taxon>Araneomorphae</taxon>
        <taxon>Entelegynae</taxon>
        <taxon>Araneoidea</taxon>
        <taxon>Nephilidae</taxon>
        <taxon>Trichonephila</taxon>
    </lineage>
</organism>
<reference evidence="1" key="1">
    <citation type="submission" date="2020-08" db="EMBL/GenBank/DDBJ databases">
        <title>Multicomponent nature underlies the extraordinary mechanical properties of spider dragline silk.</title>
        <authorList>
            <person name="Kono N."/>
            <person name="Nakamura H."/>
            <person name="Mori M."/>
            <person name="Yoshida Y."/>
            <person name="Ohtoshi R."/>
            <person name="Malay A.D."/>
            <person name="Moran D.A.P."/>
            <person name="Tomita M."/>
            <person name="Numata K."/>
            <person name="Arakawa K."/>
        </authorList>
    </citation>
    <scope>NUCLEOTIDE SEQUENCE</scope>
</reference>
<accession>A0A8X6W736</accession>
<comment type="caution">
    <text evidence="1">The sequence shown here is derived from an EMBL/GenBank/DDBJ whole genome shotgun (WGS) entry which is preliminary data.</text>
</comment>
<name>A0A8X6W736_TRICX</name>
<dbReference type="AlphaFoldDB" id="A0A8X6W736"/>
<evidence type="ECO:0000313" key="1">
    <source>
        <dbReference type="EMBL" id="GFY29528.1"/>
    </source>
</evidence>
<proteinExistence type="predicted"/>
<keyword evidence="2" id="KW-1185">Reference proteome</keyword>
<gene>
    <name evidence="1" type="ORF">TNCV_2626981</name>
</gene>
<protein>
    <submittedName>
        <fullName evidence="1">Uncharacterized protein</fullName>
    </submittedName>
</protein>
<dbReference type="EMBL" id="BMAU01021388">
    <property type="protein sequence ID" value="GFY29528.1"/>
    <property type="molecule type" value="Genomic_DNA"/>
</dbReference>
<dbReference type="Proteomes" id="UP000887159">
    <property type="component" value="Unassembled WGS sequence"/>
</dbReference>
<evidence type="ECO:0000313" key="2">
    <source>
        <dbReference type="Proteomes" id="UP000887159"/>
    </source>
</evidence>